<dbReference type="RefSeq" id="WP_112430326.1">
    <property type="nucleotide sequence ID" value="NZ_MCIF01000002.1"/>
</dbReference>
<dbReference type="InterPro" id="IPR003788">
    <property type="entry name" value="NDUFAF7"/>
</dbReference>
<dbReference type="Gene3D" id="3.40.50.12710">
    <property type="match status" value="1"/>
</dbReference>
<evidence type="ECO:0000313" key="3">
    <source>
        <dbReference type="EMBL" id="RAQ96612.1"/>
    </source>
</evidence>
<dbReference type="OrthoDB" id="9794208at2"/>
<dbReference type="InterPro" id="IPR038375">
    <property type="entry name" value="NDUFAF7_sf"/>
</dbReference>
<dbReference type="Proteomes" id="UP000248706">
    <property type="component" value="Unassembled WGS sequence"/>
</dbReference>
<proteinExistence type="predicted"/>
<keyword evidence="2" id="KW-0808">Transferase</keyword>
<dbReference type="SUPFAM" id="SSF53335">
    <property type="entry name" value="S-adenosyl-L-methionine-dependent methyltransferases"/>
    <property type="match status" value="1"/>
</dbReference>
<dbReference type="InterPro" id="IPR029063">
    <property type="entry name" value="SAM-dependent_MTases_sf"/>
</dbReference>
<dbReference type="PANTHER" id="PTHR12049:SF7">
    <property type="entry name" value="PROTEIN ARGININE METHYLTRANSFERASE NDUFAF7, MITOCHONDRIAL"/>
    <property type="match status" value="1"/>
</dbReference>
<accession>A0A328VKB3</accession>
<dbReference type="AlphaFoldDB" id="A0A328VKB3"/>
<dbReference type="Pfam" id="PF02636">
    <property type="entry name" value="Methyltransf_28"/>
    <property type="match status" value="1"/>
</dbReference>
<name>A0A328VKB3_9CHLR</name>
<dbReference type="EMBL" id="MCIF01000002">
    <property type="protein sequence ID" value="RAQ96612.1"/>
    <property type="molecule type" value="Genomic_DNA"/>
</dbReference>
<comment type="caution">
    <text evidence="3">The sequence shown here is derived from an EMBL/GenBank/DDBJ whole genome shotgun (WGS) entry which is preliminary data.</text>
</comment>
<evidence type="ECO:0008006" key="5">
    <source>
        <dbReference type="Google" id="ProtNLM"/>
    </source>
</evidence>
<evidence type="ECO:0000256" key="2">
    <source>
        <dbReference type="ARBA" id="ARBA00022679"/>
    </source>
</evidence>
<protein>
    <recommendedName>
        <fullName evidence="5">SAM-dependent methyltransferase</fullName>
    </recommendedName>
</protein>
<keyword evidence="1" id="KW-0489">Methyltransferase</keyword>
<organism evidence="3 4">
    <name type="scientific">Thermogemmatispora tikiterensis</name>
    <dbReference type="NCBI Taxonomy" id="1825093"/>
    <lineage>
        <taxon>Bacteria</taxon>
        <taxon>Bacillati</taxon>
        <taxon>Chloroflexota</taxon>
        <taxon>Ktedonobacteria</taxon>
        <taxon>Thermogemmatisporales</taxon>
        <taxon>Thermogemmatisporaceae</taxon>
        <taxon>Thermogemmatispora</taxon>
    </lineage>
</organism>
<dbReference type="PANTHER" id="PTHR12049">
    <property type="entry name" value="PROTEIN ARGININE METHYLTRANSFERASE NDUFAF7, MITOCHONDRIAL"/>
    <property type="match status" value="1"/>
</dbReference>
<gene>
    <name evidence="3" type="ORF">A4R35_13780</name>
</gene>
<sequence>MATNSLLEQRLIARIEREGPLPFAEYMRMALYDPESGYYTAGAPRIGWSGDYFTSGDLGYFFAHCLGRQLFQMWEELGHPQPFRVWEQGAGRGELEAGVHDWAEQEQPEFAAALSYRSLDLHRGEDVLSAAALQQLCEKDGAPHIILANELVDAFPVHLVEVDQGQLYEIYVGLDKGRLREIVVPSAPEVVTYLDRYCIRWRSFPDGWRAEINLEALRWVELQALLLRQGFLLVIDYGDRASRLYSRARRRGTLLCYHKHHINEQPLARPGEQDITAHVNFSALIDEGRRHGLRLRLFTTQRAWLERMGIFEELEQLRRTHFTAADQERATDQGQIALLRWYNLRQQVLTLTDPVGLGNFKVLIMRRRVPSREQR</sequence>
<keyword evidence="4" id="KW-1185">Reference proteome</keyword>
<reference evidence="3 4" key="1">
    <citation type="submission" date="2016-08" db="EMBL/GenBank/DDBJ databases">
        <title>Analysis of Carbohydrate Active Enzymes in Thermogemmatispora T81 Reveals Carbohydrate Degradation Ability.</title>
        <authorList>
            <person name="Tomazini A."/>
            <person name="Lal S."/>
            <person name="Stott M."/>
            <person name="Henrissat B."/>
            <person name="Polikarpov I."/>
            <person name="Sparling R."/>
            <person name="Levin D.B."/>
        </authorList>
    </citation>
    <scope>NUCLEOTIDE SEQUENCE [LARGE SCALE GENOMIC DNA]</scope>
    <source>
        <strain evidence="3 4">T81</strain>
    </source>
</reference>
<dbReference type="GO" id="GO:0035243">
    <property type="term" value="F:protein-arginine omega-N symmetric methyltransferase activity"/>
    <property type="evidence" value="ECO:0007669"/>
    <property type="project" value="TreeGrafter"/>
</dbReference>
<dbReference type="GO" id="GO:0032259">
    <property type="term" value="P:methylation"/>
    <property type="evidence" value="ECO:0007669"/>
    <property type="project" value="UniProtKB-KW"/>
</dbReference>
<evidence type="ECO:0000313" key="4">
    <source>
        <dbReference type="Proteomes" id="UP000248706"/>
    </source>
</evidence>
<evidence type="ECO:0000256" key="1">
    <source>
        <dbReference type="ARBA" id="ARBA00022603"/>
    </source>
</evidence>